<dbReference type="InterPro" id="IPR036869">
    <property type="entry name" value="J_dom_sf"/>
</dbReference>
<comment type="caution">
    <text evidence="3">The sequence shown here is derived from an EMBL/GenBank/DDBJ whole genome shotgun (WGS) entry which is preliminary data.</text>
</comment>
<protein>
    <recommendedName>
        <fullName evidence="2">J domain-containing protein</fullName>
    </recommendedName>
</protein>
<dbReference type="Pfam" id="PF00226">
    <property type="entry name" value="DnaJ"/>
    <property type="match status" value="1"/>
</dbReference>
<evidence type="ECO:0000313" key="3">
    <source>
        <dbReference type="EMBL" id="OGM59258.1"/>
    </source>
</evidence>
<evidence type="ECO:0000259" key="2">
    <source>
        <dbReference type="PROSITE" id="PS50076"/>
    </source>
</evidence>
<dbReference type="InterPro" id="IPR001623">
    <property type="entry name" value="DnaJ_domain"/>
</dbReference>
<feature type="region of interest" description="Disordered" evidence="1">
    <location>
        <begin position="1"/>
        <end position="21"/>
    </location>
</feature>
<proteinExistence type="predicted"/>
<dbReference type="Gene3D" id="1.10.287.110">
    <property type="entry name" value="DnaJ domain"/>
    <property type="match status" value="1"/>
</dbReference>
<dbReference type="STRING" id="1802514.A2955_05400"/>
<gene>
    <name evidence="3" type="ORF">A2955_05400</name>
</gene>
<dbReference type="PROSITE" id="PS50076">
    <property type="entry name" value="DNAJ_2"/>
    <property type="match status" value="1"/>
</dbReference>
<dbReference type="SMART" id="SM00271">
    <property type="entry name" value="DnaJ"/>
    <property type="match status" value="1"/>
</dbReference>
<dbReference type="InterPro" id="IPR018253">
    <property type="entry name" value="DnaJ_domain_CS"/>
</dbReference>
<accession>A0A1F8B7C0</accession>
<evidence type="ECO:0000256" key="1">
    <source>
        <dbReference type="SAM" id="MobiDB-lite"/>
    </source>
</evidence>
<dbReference type="CDD" id="cd06257">
    <property type="entry name" value="DnaJ"/>
    <property type="match status" value="1"/>
</dbReference>
<organism evidence="3 4">
    <name type="scientific">Candidatus Woesebacteria bacterium RIFCSPLOWO2_01_FULL_37_19</name>
    <dbReference type="NCBI Taxonomy" id="1802514"/>
    <lineage>
        <taxon>Bacteria</taxon>
        <taxon>Candidatus Woeseibacteriota</taxon>
    </lineage>
</organism>
<evidence type="ECO:0000313" key="4">
    <source>
        <dbReference type="Proteomes" id="UP000177501"/>
    </source>
</evidence>
<dbReference type="AlphaFoldDB" id="A0A1F8B7C0"/>
<dbReference type="EMBL" id="MGHA01000035">
    <property type="protein sequence ID" value="OGM59258.1"/>
    <property type="molecule type" value="Genomic_DNA"/>
</dbReference>
<dbReference type="PROSITE" id="PS00636">
    <property type="entry name" value="DNAJ_1"/>
    <property type="match status" value="1"/>
</dbReference>
<name>A0A1F8B7C0_9BACT</name>
<feature type="domain" description="J" evidence="2">
    <location>
        <begin position="466"/>
        <end position="533"/>
    </location>
</feature>
<dbReference type="Proteomes" id="UP000177501">
    <property type="component" value="Unassembled WGS sequence"/>
</dbReference>
<sequence length="533" mass="62473">MKDILNKLPNGEQNHLDRTPLNNLTRGIGVSQNLIERYMNSAKRFDYVGTESIDLYTFPRDQRTKDFFRGESRYDLEKGEYNLVNNPLNLIRPATLQSVTSFFEENGRRNYPKYYADDRSERGFDDFDKEKNYMYAIKSFESLLTQTLHSLNEPDFKKRRELVKYALEKIFNPQRKELYLAPPDDIKKASPAESPQGWLVFTVLNILENTSEEITPVGRLRALELLELYPANELFEGFRSEKYKSRFYNGYDRVHIPRIPYSFCSRDERLENNHKDIWKRNPKIQKLIIKNSSGGTIDWKATANAIIRNNPEEAVQIALLFLHDYDLSEGAIALLRSIPKLDRETLSLMLGKKASFLIEHRIKSGMSIEDLTETGIGIKDSPEVENTPLTLEEVLQQLRRETGRVKILEEDLVLRETTIATLMWEKTQNELTNKRLIEELNYWRAGQKPRIRYQTVDILDQIDPNGYLRILGVHPSFFDALSENEIQELLQRHYWKLAKKLHPDKGGNEEEFKKLGEAYETLKNPHTRKKYIR</sequence>
<dbReference type="SUPFAM" id="SSF46565">
    <property type="entry name" value="Chaperone J-domain"/>
    <property type="match status" value="1"/>
</dbReference>
<reference evidence="3 4" key="1">
    <citation type="journal article" date="2016" name="Nat. Commun.">
        <title>Thousands of microbial genomes shed light on interconnected biogeochemical processes in an aquifer system.</title>
        <authorList>
            <person name="Anantharaman K."/>
            <person name="Brown C.T."/>
            <person name="Hug L.A."/>
            <person name="Sharon I."/>
            <person name="Castelle C.J."/>
            <person name="Probst A.J."/>
            <person name="Thomas B.C."/>
            <person name="Singh A."/>
            <person name="Wilkins M.J."/>
            <person name="Karaoz U."/>
            <person name="Brodie E.L."/>
            <person name="Williams K.H."/>
            <person name="Hubbard S.S."/>
            <person name="Banfield J.F."/>
        </authorList>
    </citation>
    <scope>NUCLEOTIDE SEQUENCE [LARGE SCALE GENOMIC DNA]</scope>
</reference>